<evidence type="ECO:0000313" key="4">
    <source>
        <dbReference type="EMBL" id="PFH03202.1"/>
    </source>
</evidence>
<dbReference type="GO" id="GO:0019867">
    <property type="term" value="C:outer membrane"/>
    <property type="evidence" value="ECO:0007669"/>
    <property type="project" value="InterPro"/>
</dbReference>
<dbReference type="GO" id="GO:0009254">
    <property type="term" value="P:peptidoglycan turnover"/>
    <property type="evidence" value="ECO:0007669"/>
    <property type="project" value="InterPro"/>
</dbReference>
<name>A0AB36TH30_ACETH</name>
<dbReference type="Pfam" id="PF06725">
    <property type="entry name" value="3D"/>
    <property type="match status" value="1"/>
</dbReference>
<comment type="caution">
    <text evidence="4">The sequence shown here is derived from an EMBL/GenBank/DDBJ whole genome shotgun (WGS) entry which is preliminary data.</text>
</comment>
<accession>A0AB36TH30</accession>
<dbReference type="AlphaFoldDB" id="A0AB36TH30"/>
<evidence type="ECO:0000259" key="3">
    <source>
        <dbReference type="Pfam" id="PF06725"/>
    </source>
</evidence>
<dbReference type="Gene3D" id="2.40.40.10">
    <property type="entry name" value="RlpA-like domain"/>
    <property type="match status" value="1"/>
</dbReference>
<sequence length="348" mass="37983">MGNTIGNIFNCPDLNRVHSRSREYLSEYFQEEEINSLNYPEILEEVLMNAAQLKLNYPEILEEIIRKVDSAVLSSKSPSILERVKCCSQSILSKKDLDLKVVAAGSLMTFLLTCAGNNILNSITEKTASHVHNFASSTWVSPDSAKLSSLVKESMPAKTEGALASVSAVNTANISFAEIKKSIESKNTSKTQSTPVSRSKLTAKSNSATEAKSAQTQVKRTKVEIADIMPQCKRIINMTATAYDLSYKSCGKTREHPAYGITASGTRATVGRTVAVDPSVIPLGTRVYISFPVAYSHLDGIYIAEDTGSLIKGNKIDIFFGEDKPGETVIYNKAMKFGLQEVVVYVLD</sequence>
<dbReference type="CDD" id="cd14667">
    <property type="entry name" value="3D_containing_proteins"/>
    <property type="match status" value="1"/>
</dbReference>
<protein>
    <submittedName>
        <fullName evidence="4">3D (Asp-Asp-Asp) domain-containing protein</fullName>
    </submittedName>
</protein>
<evidence type="ECO:0000313" key="5">
    <source>
        <dbReference type="Proteomes" id="UP000223596"/>
    </source>
</evidence>
<organism evidence="4 5">
    <name type="scientific">Acetivibrio thermocellus AD2</name>
    <dbReference type="NCBI Taxonomy" id="1138384"/>
    <lineage>
        <taxon>Bacteria</taxon>
        <taxon>Bacillati</taxon>
        <taxon>Bacillota</taxon>
        <taxon>Clostridia</taxon>
        <taxon>Eubacteriales</taxon>
        <taxon>Oscillospiraceae</taxon>
        <taxon>Acetivibrio</taxon>
    </lineage>
</organism>
<proteinExistence type="predicted"/>
<feature type="region of interest" description="Disordered" evidence="2">
    <location>
        <begin position="187"/>
        <end position="215"/>
    </location>
</feature>
<dbReference type="PANTHER" id="PTHR39160">
    <property type="entry name" value="CELL WALL-BINDING PROTEIN YOCH"/>
    <property type="match status" value="1"/>
</dbReference>
<dbReference type="InterPro" id="IPR051933">
    <property type="entry name" value="Resuscitation_pf_RpfB"/>
</dbReference>
<dbReference type="SUPFAM" id="SSF50685">
    <property type="entry name" value="Barwin-like endoglucanases"/>
    <property type="match status" value="1"/>
</dbReference>
<gene>
    <name evidence="4" type="ORF">M972_112003</name>
</gene>
<dbReference type="InterPro" id="IPR036908">
    <property type="entry name" value="RlpA-like_sf"/>
</dbReference>
<evidence type="ECO:0000256" key="1">
    <source>
        <dbReference type="ARBA" id="ARBA00022729"/>
    </source>
</evidence>
<feature type="domain" description="3D" evidence="3">
    <location>
        <begin position="272"/>
        <end position="324"/>
    </location>
</feature>
<dbReference type="InterPro" id="IPR059180">
    <property type="entry name" value="3D_YorM"/>
</dbReference>
<dbReference type="PANTHER" id="PTHR39160:SF4">
    <property type="entry name" value="RESUSCITATION-PROMOTING FACTOR RPFB"/>
    <property type="match status" value="1"/>
</dbReference>
<dbReference type="GO" id="GO:0004553">
    <property type="term" value="F:hydrolase activity, hydrolyzing O-glycosyl compounds"/>
    <property type="evidence" value="ECO:0007669"/>
    <property type="project" value="InterPro"/>
</dbReference>
<dbReference type="EMBL" id="PDBW01000001">
    <property type="protein sequence ID" value="PFH03202.1"/>
    <property type="molecule type" value="Genomic_DNA"/>
</dbReference>
<dbReference type="Proteomes" id="UP000223596">
    <property type="component" value="Unassembled WGS sequence"/>
</dbReference>
<reference evidence="4 5" key="1">
    <citation type="submission" date="2017-09" db="EMBL/GenBank/DDBJ databases">
        <title>Evaluation of Pacific Biosciences Sequencing Technology to Finishing C. thermocellum Genome Sequences.</title>
        <authorList>
            <person name="Brown S."/>
        </authorList>
    </citation>
    <scope>NUCLEOTIDE SEQUENCE [LARGE SCALE GENOMIC DNA]</scope>
    <source>
        <strain evidence="4 5">AD2</strain>
    </source>
</reference>
<keyword evidence="1" id="KW-0732">Signal</keyword>
<dbReference type="RefSeq" id="WP_003512504.1">
    <property type="nucleotide sequence ID" value="NZ_CP013828.1"/>
</dbReference>
<evidence type="ECO:0000256" key="2">
    <source>
        <dbReference type="SAM" id="MobiDB-lite"/>
    </source>
</evidence>
<dbReference type="InterPro" id="IPR010611">
    <property type="entry name" value="3D_dom"/>
</dbReference>